<dbReference type="OrthoDB" id="1435110at2759"/>
<dbReference type="EMBL" id="VAHF01000005">
    <property type="protein sequence ID" value="TXG60764.1"/>
    <property type="molecule type" value="Genomic_DNA"/>
</dbReference>
<gene>
    <name evidence="4" type="ORF">EZV62_012127</name>
</gene>
<dbReference type="InterPro" id="IPR018289">
    <property type="entry name" value="MULE_transposase_dom"/>
</dbReference>
<feature type="region of interest" description="Disordered" evidence="1">
    <location>
        <begin position="114"/>
        <end position="137"/>
    </location>
</feature>
<dbReference type="Pfam" id="PF03108">
    <property type="entry name" value="DBD_Tnp_Mut"/>
    <property type="match status" value="1"/>
</dbReference>
<dbReference type="InterPro" id="IPR004332">
    <property type="entry name" value="Transposase_MuDR"/>
</dbReference>
<evidence type="ECO:0000256" key="1">
    <source>
        <dbReference type="SAM" id="MobiDB-lite"/>
    </source>
</evidence>
<feature type="domain" description="Transposase MuDR plant" evidence="2">
    <location>
        <begin position="227"/>
        <end position="291"/>
    </location>
</feature>
<evidence type="ECO:0000259" key="3">
    <source>
        <dbReference type="Pfam" id="PF10551"/>
    </source>
</evidence>
<evidence type="ECO:0000313" key="5">
    <source>
        <dbReference type="Proteomes" id="UP000323000"/>
    </source>
</evidence>
<name>A0A5C7HVD9_9ROSI</name>
<protein>
    <recommendedName>
        <fullName evidence="6">Transposase MuDR plant domain-containing protein</fullName>
    </recommendedName>
</protein>
<keyword evidence="5" id="KW-1185">Reference proteome</keyword>
<evidence type="ECO:0008006" key="6">
    <source>
        <dbReference type="Google" id="ProtNLM"/>
    </source>
</evidence>
<accession>A0A5C7HVD9</accession>
<dbReference type="PANTHER" id="PTHR31973:SF187">
    <property type="entry name" value="MUTATOR TRANSPOSASE MUDRA PROTEIN"/>
    <property type="match status" value="1"/>
</dbReference>
<comment type="caution">
    <text evidence="4">The sequence shown here is derived from an EMBL/GenBank/DDBJ whole genome shotgun (WGS) entry which is preliminary data.</text>
</comment>
<feature type="region of interest" description="Disordered" evidence="1">
    <location>
        <begin position="197"/>
        <end position="217"/>
    </location>
</feature>
<dbReference type="Pfam" id="PF10551">
    <property type="entry name" value="MULE"/>
    <property type="match status" value="1"/>
</dbReference>
<dbReference type="PANTHER" id="PTHR31973">
    <property type="entry name" value="POLYPROTEIN, PUTATIVE-RELATED"/>
    <property type="match status" value="1"/>
</dbReference>
<sequence>MDDTYHLTISAKFLGTHVEFGIENTHMYTMASLWADVYMFTYSTMPEPSESFKAETRLPWNVLISLATMPQLSQCPQEPGNVMSSSESYIGNPPPLQISTEIIEILNDSNAEFVDQPIPEDSANQRGSSEDSEDEDYMPYTSKIAKSTDTSDNSYHDNATSINKGNGNAALGLSDNSDDVHLSNAASFDYDLNNMVDSRSDEEEGNSRPHISKKGKPFKKVEGGKVVLEVGQIFNNLQHFRQVLGDFMVQEGFELKRIKNDKERYMAKCAYEGCSWWIHISPVDDKTTFMIKTMQVRHGYQKVHKNQEATTVWVTRRFKPLIEENLDIDVKFLGCEIHHIYGMVLPAYTLYRAKNRVLNVTEEDHRRFYNDSYAYGLIVRQINSAGFMFGHRPFIGLDGCHLKGKFPRVILSAVAMDANNGVFPIAICICESECNDSWGWYLDNLYRHIGMEDTRRITSMSEGQKGVVTAIEKYWPQSFNRFCVRHLTSNL</sequence>
<dbReference type="Proteomes" id="UP000323000">
    <property type="component" value="Chromosome 5"/>
</dbReference>
<feature type="domain" description="MULE transposase" evidence="3">
    <location>
        <begin position="395"/>
        <end position="490"/>
    </location>
</feature>
<evidence type="ECO:0000259" key="2">
    <source>
        <dbReference type="Pfam" id="PF03108"/>
    </source>
</evidence>
<organism evidence="4 5">
    <name type="scientific">Acer yangbiense</name>
    <dbReference type="NCBI Taxonomy" id="1000413"/>
    <lineage>
        <taxon>Eukaryota</taxon>
        <taxon>Viridiplantae</taxon>
        <taxon>Streptophyta</taxon>
        <taxon>Embryophyta</taxon>
        <taxon>Tracheophyta</taxon>
        <taxon>Spermatophyta</taxon>
        <taxon>Magnoliopsida</taxon>
        <taxon>eudicotyledons</taxon>
        <taxon>Gunneridae</taxon>
        <taxon>Pentapetalae</taxon>
        <taxon>rosids</taxon>
        <taxon>malvids</taxon>
        <taxon>Sapindales</taxon>
        <taxon>Sapindaceae</taxon>
        <taxon>Hippocastanoideae</taxon>
        <taxon>Acereae</taxon>
        <taxon>Acer</taxon>
    </lineage>
</organism>
<proteinExistence type="predicted"/>
<evidence type="ECO:0000313" key="4">
    <source>
        <dbReference type="EMBL" id="TXG60764.1"/>
    </source>
</evidence>
<reference evidence="5" key="1">
    <citation type="journal article" date="2019" name="Gigascience">
        <title>De novo genome assembly of the endangered Acer yangbiense, a plant species with extremely small populations endemic to Yunnan Province, China.</title>
        <authorList>
            <person name="Yang J."/>
            <person name="Wariss H.M."/>
            <person name="Tao L."/>
            <person name="Zhang R."/>
            <person name="Yun Q."/>
            <person name="Hollingsworth P."/>
            <person name="Dao Z."/>
            <person name="Luo G."/>
            <person name="Guo H."/>
            <person name="Ma Y."/>
            <person name="Sun W."/>
        </authorList>
    </citation>
    <scope>NUCLEOTIDE SEQUENCE [LARGE SCALE GENOMIC DNA]</scope>
    <source>
        <strain evidence="5">cv. Malutang</strain>
    </source>
</reference>
<dbReference type="AlphaFoldDB" id="A0A5C7HVD9"/>